<feature type="transmembrane region" description="Helical" evidence="6">
    <location>
        <begin position="286"/>
        <end position="305"/>
    </location>
</feature>
<dbReference type="PANTHER" id="PTHR30619:SF1">
    <property type="entry name" value="RECOMBINATION PROTEIN 2"/>
    <property type="match status" value="1"/>
</dbReference>
<feature type="transmembrane region" description="Helical" evidence="6">
    <location>
        <begin position="229"/>
        <end position="257"/>
    </location>
</feature>
<evidence type="ECO:0000256" key="5">
    <source>
        <dbReference type="ARBA" id="ARBA00023136"/>
    </source>
</evidence>
<dbReference type="OrthoDB" id="9761531at2"/>
<keyword evidence="2" id="KW-1003">Cell membrane</keyword>
<dbReference type="HOGENOM" id="CLU_643837_0_0_0"/>
<keyword evidence="4 6" id="KW-1133">Transmembrane helix</keyword>
<feature type="transmembrane region" description="Helical" evidence="6">
    <location>
        <begin position="405"/>
        <end position="423"/>
    </location>
</feature>
<keyword evidence="5 6" id="KW-0472">Membrane</keyword>
<organism evidence="8 9">
    <name type="scientific">Pseudothermotoga thermarum DSM 5069</name>
    <dbReference type="NCBI Taxonomy" id="688269"/>
    <lineage>
        <taxon>Bacteria</taxon>
        <taxon>Thermotogati</taxon>
        <taxon>Thermotogota</taxon>
        <taxon>Thermotogae</taxon>
        <taxon>Thermotogales</taxon>
        <taxon>Thermotogaceae</taxon>
        <taxon>Pseudothermotoga</taxon>
    </lineage>
</organism>
<dbReference type="Pfam" id="PF03772">
    <property type="entry name" value="Competence"/>
    <property type="match status" value="1"/>
</dbReference>
<dbReference type="EMBL" id="CP002351">
    <property type="protein sequence ID" value="AEH51361.1"/>
    <property type="molecule type" value="Genomic_DNA"/>
</dbReference>
<dbReference type="AlphaFoldDB" id="F7YUF7"/>
<evidence type="ECO:0000259" key="7">
    <source>
        <dbReference type="Pfam" id="PF03772"/>
    </source>
</evidence>
<keyword evidence="3 6" id="KW-0812">Transmembrane</keyword>
<dbReference type="PANTHER" id="PTHR30619">
    <property type="entry name" value="DNA INTERNALIZATION/COMPETENCE PROTEIN COMEC/REC2"/>
    <property type="match status" value="1"/>
</dbReference>
<feature type="transmembrane region" description="Helical" evidence="6">
    <location>
        <begin position="317"/>
        <end position="337"/>
    </location>
</feature>
<reference evidence="8 9" key="1">
    <citation type="submission" date="2010-11" db="EMBL/GenBank/DDBJ databases">
        <title>The complete genome of Thermotoga thermarum DSM 5069.</title>
        <authorList>
            <consortium name="US DOE Joint Genome Institute (JGI-PGF)"/>
            <person name="Lucas S."/>
            <person name="Copeland A."/>
            <person name="Lapidus A."/>
            <person name="Bruce D."/>
            <person name="Goodwin L."/>
            <person name="Pitluck S."/>
            <person name="Kyrpides N."/>
            <person name="Mavromatis K."/>
            <person name="Ivanova N."/>
            <person name="Zeytun A."/>
            <person name="Brettin T."/>
            <person name="Detter J.C."/>
            <person name="Tapia R."/>
            <person name="Han C."/>
            <person name="Land M."/>
            <person name="Hauser L."/>
            <person name="Markowitz V."/>
            <person name="Cheng J.-F."/>
            <person name="Hugenholtz P."/>
            <person name="Woyke T."/>
            <person name="Wu D."/>
            <person name="Spring S."/>
            <person name="Schroeder M."/>
            <person name="Brambilla E."/>
            <person name="Klenk H.-P."/>
            <person name="Eisen J.A."/>
        </authorList>
    </citation>
    <scope>NUCLEOTIDE SEQUENCE [LARGE SCALE GENOMIC DNA]</scope>
    <source>
        <strain evidence="8 9">DSM 5069</strain>
    </source>
</reference>
<evidence type="ECO:0000256" key="2">
    <source>
        <dbReference type="ARBA" id="ARBA00022475"/>
    </source>
</evidence>
<feature type="domain" description="ComEC/Rec2-related protein" evidence="7">
    <location>
        <begin position="177"/>
        <end position="416"/>
    </location>
</feature>
<dbReference type="RefSeq" id="WP_013932578.1">
    <property type="nucleotide sequence ID" value="NC_015707.1"/>
</dbReference>
<dbReference type="InterPro" id="IPR052159">
    <property type="entry name" value="Competence_DNA_uptake"/>
</dbReference>
<comment type="subcellular location">
    <subcellularLocation>
        <location evidence="1">Cell membrane</location>
        <topology evidence="1">Multi-pass membrane protein</topology>
    </subcellularLocation>
</comment>
<evidence type="ECO:0000256" key="1">
    <source>
        <dbReference type="ARBA" id="ARBA00004651"/>
    </source>
</evidence>
<evidence type="ECO:0000313" key="8">
    <source>
        <dbReference type="EMBL" id="AEH51361.1"/>
    </source>
</evidence>
<feature type="transmembrane region" description="Helical" evidence="6">
    <location>
        <begin position="343"/>
        <end position="368"/>
    </location>
</feature>
<dbReference type="GO" id="GO:0005886">
    <property type="term" value="C:plasma membrane"/>
    <property type="evidence" value="ECO:0007669"/>
    <property type="project" value="UniProtKB-SubCell"/>
</dbReference>
<dbReference type="eggNOG" id="COG0658">
    <property type="taxonomic scope" value="Bacteria"/>
</dbReference>
<dbReference type="Proteomes" id="UP000006804">
    <property type="component" value="Chromosome"/>
</dbReference>
<accession>F7YUF7</accession>
<feature type="transmembrane region" description="Helical" evidence="6">
    <location>
        <begin position="194"/>
        <end position="217"/>
    </location>
</feature>
<gene>
    <name evidence="8" type="ORF">Theth_1290</name>
</gene>
<dbReference type="InterPro" id="IPR004477">
    <property type="entry name" value="ComEC_N"/>
</dbReference>
<protein>
    <submittedName>
        <fullName evidence="8">ComEC/Rec2-related protein</fullName>
    </submittedName>
</protein>
<dbReference type="STRING" id="688269.Theth_1290"/>
<dbReference type="NCBIfam" id="TIGR00360">
    <property type="entry name" value="ComEC_N-term"/>
    <property type="match status" value="1"/>
</dbReference>
<keyword evidence="9" id="KW-1185">Reference proteome</keyword>
<evidence type="ECO:0000313" key="9">
    <source>
        <dbReference type="Proteomes" id="UP000006804"/>
    </source>
</evidence>
<evidence type="ECO:0000256" key="6">
    <source>
        <dbReference type="SAM" id="Phobius"/>
    </source>
</evidence>
<proteinExistence type="predicted"/>
<evidence type="ECO:0000256" key="3">
    <source>
        <dbReference type="ARBA" id="ARBA00022692"/>
    </source>
</evidence>
<evidence type="ECO:0000256" key="4">
    <source>
        <dbReference type="ARBA" id="ARBA00022989"/>
    </source>
</evidence>
<sequence>MRYAWLICFIGLMTGVIITPVIFLLLLPLIFVRKNYIKLYVVCVALGFLLSQGSKLNKEIEVVGFVTVKKSNYCIATNVRYYQNGKWKRLKHDLKILEAKIEAGKEFYAFGNISTTFSYPRYVLKPIFCETSPYTAKGLWKILSILQDWKKDQQKLIEEALPNHAKTINGLIFSDGNFDKAESEKIAKSGLGHLFAVSGLHVGIVYAAFEILISFFTYKFYLRRSISTIFAILFALSTGPTPSALRAALMLAIWNLFKILDYPIEPLNVLGIVGAVNILLEPYSVLSLSFLMSYSATGAILFFLPKLKKSSKLLQPFAVSLSAFLGVAPFLSLFSYVNFLSPFVGIVATFAITPLLWGICTSLVLNLIGLRSLALLTTKGTWPFAFVAEKLLDFSLIFPSVHFGIFGYVLFVGILLFSVWHFGHKP</sequence>
<name>F7YUF7_9THEM</name>
<feature type="transmembrane region" description="Helical" evidence="6">
    <location>
        <begin position="7"/>
        <end position="31"/>
    </location>
</feature>
<dbReference type="KEGG" id="tta:Theth_1290"/>
<dbReference type="PATRIC" id="fig|688269.3.peg.1327"/>